<feature type="signal peptide" evidence="2">
    <location>
        <begin position="1"/>
        <end position="22"/>
    </location>
</feature>
<dbReference type="eggNOG" id="ENOG502S0W8">
    <property type="taxonomic scope" value="Eukaryota"/>
</dbReference>
<dbReference type="PANTHER" id="PTHR34935:SF3">
    <property type="entry name" value="PROTEIN TIC110, CHLOROPLASTIC"/>
    <property type="match status" value="1"/>
</dbReference>
<proteinExistence type="predicted"/>
<protein>
    <submittedName>
        <fullName evidence="3">Uncharacterized protein</fullName>
    </submittedName>
</protein>
<evidence type="ECO:0000313" key="3">
    <source>
        <dbReference type="EMBL" id="EED96673.1"/>
    </source>
</evidence>
<dbReference type="KEGG" id="tps:THAPSDRAFT_21043"/>
<dbReference type="InterPro" id="IPR031610">
    <property type="entry name" value="TIC110"/>
</dbReference>
<dbReference type="Pfam" id="PF16940">
    <property type="entry name" value="Tic110"/>
    <property type="match status" value="1"/>
</dbReference>
<dbReference type="GeneID" id="7442879"/>
<keyword evidence="4" id="KW-1185">Reference proteome</keyword>
<gene>
    <name evidence="3" type="ORF">THAPSDRAFT_21043</name>
</gene>
<name>B8BS77_THAPS</name>
<organism evidence="3 4">
    <name type="scientific">Thalassiosira pseudonana</name>
    <name type="common">Marine diatom</name>
    <name type="synonym">Cyclotella nana</name>
    <dbReference type="NCBI Taxonomy" id="35128"/>
    <lineage>
        <taxon>Eukaryota</taxon>
        <taxon>Sar</taxon>
        <taxon>Stramenopiles</taxon>
        <taxon>Ochrophyta</taxon>
        <taxon>Bacillariophyta</taxon>
        <taxon>Coscinodiscophyceae</taxon>
        <taxon>Thalassiosirophycidae</taxon>
        <taxon>Thalassiosirales</taxon>
        <taxon>Thalassiosiraceae</taxon>
        <taxon>Thalassiosira</taxon>
    </lineage>
</organism>
<dbReference type="STRING" id="35128.B8BS77"/>
<feature type="chain" id="PRO_5002865866" evidence="2">
    <location>
        <begin position="23"/>
        <end position="1206"/>
    </location>
</feature>
<evidence type="ECO:0000313" key="4">
    <source>
        <dbReference type="Proteomes" id="UP000001449"/>
    </source>
</evidence>
<dbReference type="InParanoid" id="B8BS77"/>
<dbReference type="PANTHER" id="PTHR34935">
    <property type="entry name" value="PROTEIN TIC110, CHLOROPLASTIC"/>
    <property type="match status" value="1"/>
</dbReference>
<evidence type="ECO:0000256" key="1">
    <source>
        <dbReference type="SAM" id="MobiDB-lite"/>
    </source>
</evidence>
<reference evidence="3 4" key="1">
    <citation type="journal article" date="2004" name="Science">
        <title>The genome of the diatom Thalassiosira pseudonana: ecology, evolution, and metabolism.</title>
        <authorList>
            <person name="Armbrust E.V."/>
            <person name="Berges J.A."/>
            <person name="Bowler C."/>
            <person name="Green B.R."/>
            <person name="Martinez D."/>
            <person name="Putnam N.H."/>
            <person name="Zhou S."/>
            <person name="Allen A.E."/>
            <person name="Apt K.E."/>
            <person name="Bechner M."/>
            <person name="Brzezinski M.A."/>
            <person name="Chaal B.K."/>
            <person name="Chiovitti A."/>
            <person name="Davis A.K."/>
            <person name="Demarest M.S."/>
            <person name="Detter J.C."/>
            <person name="Glavina T."/>
            <person name="Goodstein D."/>
            <person name="Hadi M.Z."/>
            <person name="Hellsten U."/>
            <person name="Hildebrand M."/>
            <person name="Jenkins B.D."/>
            <person name="Jurka J."/>
            <person name="Kapitonov V.V."/>
            <person name="Kroger N."/>
            <person name="Lau W.W."/>
            <person name="Lane T.W."/>
            <person name="Larimer F.W."/>
            <person name="Lippmeier J.C."/>
            <person name="Lucas S."/>
            <person name="Medina M."/>
            <person name="Montsant A."/>
            <person name="Obornik M."/>
            <person name="Parker M.S."/>
            <person name="Palenik B."/>
            <person name="Pazour G.J."/>
            <person name="Richardson P.M."/>
            <person name="Rynearson T.A."/>
            <person name="Saito M.A."/>
            <person name="Schwartz D.C."/>
            <person name="Thamatrakoln K."/>
            <person name="Valentin K."/>
            <person name="Vardi A."/>
            <person name="Wilkerson F.P."/>
            <person name="Rokhsar D.S."/>
        </authorList>
    </citation>
    <scope>NUCLEOTIDE SEQUENCE [LARGE SCALE GENOMIC DNA]</scope>
    <source>
        <strain evidence="3 4">CCMP1335</strain>
    </source>
</reference>
<sequence>MRFHAAAFAAVLSASAVSSTTAFGFSPVAVPRATIANSRSNTNSNGSSSRLGPNRPFGIVPSARHAPSPTSLSLAAGGGPEALEEYIQTLATVSKSSKFQNPKMVKLVGVAALPLSYIVGAAMTPSRRLAARAVGGVVAAVTAGGVGKSALEEDVRKACPAAIAQRVLDLGLDDANIADGIKRLQEDYGVDDEDFATMCTNVYSVYLVGMAKNPLTKTAELKELSSLRNALDLDNQQTGQGHADAAVQFYRDILRYTTEDELDDEDHPDRISLDKLLFLSERAFRQGGETDEAFTFEFSRVAKNLGGIEMEEAMDRVRDVALPFYERALSSTRSKLESGAVSSDMLTRARATLGIDEADAKDMHIEAFGKEVRVQLGLSEEDDEGDEELDYDEGNRLGTEADALKKLEEMTKAEEKKSKVIKDTSGIKFKDGAYGHDASLLISFLPFARNFHYPNHAQLSKLQEVLSLTDEDADYEISAATTEYWRNTALVALQDAVDKTKTPEKAWEIISARQKELFLKDSNMKDMMINIIMQTMGKPLEKVNGFSRVNNAAATYDGLMDAIAAKETCKEVLKNAGWTEFEDFEDACFDPDDSQSACGFLSRLDRQQMYNIFFGRSVKTTDEGRKTLDDEARARLKELRSMLGISDAEGENQIRAFFGPELQSVLSTATDDILEGNVNDVLMKELQNNVDQVIADFQLDDEMVRAFAGPLYDNAVRQIASNTPGGIPSKEEVATLASLRDLLRIKEDETYQIHIDCFGGAYKKGIKEALGTTGVIREEFREPLNDLRSRLGVSEEDAKDIYLEALGERMQPMVEYISNEMERLVLTNDQLAQKRGTDYGEDFFKSGAKASGKLGLGTDGNIMSDIMSLIDFYVENDIIEKEAVGTKKVEKKVPADEEGGEEKTIVEEVPIYESTYPITAIDMGWIDTKVAELCYRQFLVSSFTEQGPNAARYEASKGVFGGILGLDAKQMEEVGSSIGGMVYDNYITQALSTKDALDQQDMMFLANIQGKLGISSEQGEEMLLGTQKKIIAEEASNLLDGVDAPTPDQLMAFREKCNSMGLDLETDVGLSKSRIINMFSMEIAPGIDSGVITMESGDILSEIQESLGLTEEEGEEVVASLITDRAANLYVVIRSCLLRGMDLEALENIQKLVQYASFVDGELGLEVSESDAWKAYNVFENSEFEGVDEETVSTQKGLLKTVLGLP</sequence>
<feature type="region of interest" description="Disordered" evidence="1">
    <location>
        <begin position="37"/>
        <end position="76"/>
    </location>
</feature>
<reference evidence="3 4" key="2">
    <citation type="journal article" date="2008" name="Nature">
        <title>The Phaeodactylum genome reveals the evolutionary history of diatom genomes.</title>
        <authorList>
            <person name="Bowler C."/>
            <person name="Allen A.E."/>
            <person name="Badger J.H."/>
            <person name="Grimwood J."/>
            <person name="Jabbari K."/>
            <person name="Kuo A."/>
            <person name="Maheswari U."/>
            <person name="Martens C."/>
            <person name="Maumus F."/>
            <person name="Otillar R.P."/>
            <person name="Rayko E."/>
            <person name="Salamov A."/>
            <person name="Vandepoele K."/>
            <person name="Beszteri B."/>
            <person name="Gruber A."/>
            <person name="Heijde M."/>
            <person name="Katinka M."/>
            <person name="Mock T."/>
            <person name="Valentin K."/>
            <person name="Verret F."/>
            <person name="Berges J.A."/>
            <person name="Brownlee C."/>
            <person name="Cadoret J.P."/>
            <person name="Chiovitti A."/>
            <person name="Choi C.J."/>
            <person name="Coesel S."/>
            <person name="De Martino A."/>
            <person name="Detter J.C."/>
            <person name="Durkin C."/>
            <person name="Falciatore A."/>
            <person name="Fournet J."/>
            <person name="Haruta M."/>
            <person name="Huysman M.J."/>
            <person name="Jenkins B.D."/>
            <person name="Jiroutova K."/>
            <person name="Jorgensen R.E."/>
            <person name="Joubert Y."/>
            <person name="Kaplan A."/>
            <person name="Kroger N."/>
            <person name="Kroth P.G."/>
            <person name="La Roche J."/>
            <person name="Lindquist E."/>
            <person name="Lommer M."/>
            <person name="Martin-Jezequel V."/>
            <person name="Lopez P.J."/>
            <person name="Lucas S."/>
            <person name="Mangogna M."/>
            <person name="McGinnis K."/>
            <person name="Medlin L.K."/>
            <person name="Montsant A."/>
            <person name="Oudot-Le Secq M.P."/>
            <person name="Napoli C."/>
            <person name="Obornik M."/>
            <person name="Parker M.S."/>
            <person name="Petit J.L."/>
            <person name="Porcel B.M."/>
            <person name="Poulsen N."/>
            <person name="Robison M."/>
            <person name="Rychlewski L."/>
            <person name="Rynearson T.A."/>
            <person name="Schmutz J."/>
            <person name="Shapiro H."/>
            <person name="Siaut M."/>
            <person name="Stanley M."/>
            <person name="Sussman M.R."/>
            <person name="Taylor A.R."/>
            <person name="Vardi A."/>
            <person name="von Dassow P."/>
            <person name="Vyverman W."/>
            <person name="Willis A."/>
            <person name="Wyrwicz L.S."/>
            <person name="Rokhsar D.S."/>
            <person name="Weissenbach J."/>
            <person name="Armbrust E.V."/>
            <person name="Green B.R."/>
            <person name="Van de Peer Y."/>
            <person name="Grigoriev I.V."/>
        </authorList>
    </citation>
    <scope>NUCLEOTIDE SEQUENCE [LARGE SCALE GENOMIC DNA]</scope>
    <source>
        <strain evidence="3 4">CCMP1335</strain>
    </source>
</reference>
<evidence type="ECO:0000256" key="2">
    <source>
        <dbReference type="SAM" id="SignalP"/>
    </source>
</evidence>
<dbReference type="RefSeq" id="XP_002287032.1">
    <property type="nucleotide sequence ID" value="XM_002286996.1"/>
</dbReference>
<keyword evidence="2" id="KW-0732">Signal</keyword>
<dbReference type="EMBL" id="CM000638">
    <property type="protein sequence ID" value="EED96673.1"/>
    <property type="molecule type" value="Genomic_DNA"/>
</dbReference>
<dbReference type="PaxDb" id="35128-Thaps21043"/>
<dbReference type="HOGENOM" id="CLU_270271_0_0_1"/>
<dbReference type="OMA" id="PTEYAQK"/>
<accession>B8BS77</accession>
<feature type="compositionally biased region" description="Low complexity" evidence="1">
    <location>
        <begin position="37"/>
        <end position="49"/>
    </location>
</feature>
<dbReference type="AlphaFoldDB" id="B8BS77"/>
<dbReference type="Proteomes" id="UP000001449">
    <property type="component" value="Chromosome 1"/>
</dbReference>